<dbReference type="Proteomes" id="UP000566819">
    <property type="component" value="Unassembled WGS sequence"/>
</dbReference>
<dbReference type="GO" id="GO:0008270">
    <property type="term" value="F:zinc ion binding"/>
    <property type="evidence" value="ECO:0007669"/>
    <property type="project" value="InterPro"/>
</dbReference>
<accession>A0A8H4VY96</accession>
<organism evidence="2 3">
    <name type="scientific">Cudoniella acicularis</name>
    <dbReference type="NCBI Taxonomy" id="354080"/>
    <lineage>
        <taxon>Eukaryota</taxon>
        <taxon>Fungi</taxon>
        <taxon>Dikarya</taxon>
        <taxon>Ascomycota</taxon>
        <taxon>Pezizomycotina</taxon>
        <taxon>Leotiomycetes</taxon>
        <taxon>Helotiales</taxon>
        <taxon>Tricladiaceae</taxon>
        <taxon>Cudoniella</taxon>
    </lineage>
</organism>
<evidence type="ECO:0000256" key="1">
    <source>
        <dbReference type="ARBA" id="ARBA00023242"/>
    </source>
</evidence>
<gene>
    <name evidence="2" type="ORF">G7Y89_g13423</name>
</gene>
<protein>
    <submittedName>
        <fullName evidence="2">Uncharacterized protein</fullName>
    </submittedName>
</protein>
<keyword evidence="1" id="KW-0539">Nucleus</keyword>
<evidence type="ECO:0000313" key="2">
    <source>
        <dbReference type="EMBL" id="KAF4624750.1"/>
    </source>
</evidence>
<dbReference type="OrthoDB" id="4158087at2759"/>
<dbReference type="GO" id="GO:0000981">
    <property type="term" value="F:DNA-binding transcription factor activity, RNA polymerase II-specific"/>
    <property type="evidence" value="ECO:0007669"/>
    <property type="project" value="InterPro"/>
</dbReference>
<sequence>MFVYDKVEFVKFAKLAAVVAEEPKRLTFDASLSTIALTFDLPLLTLTRLNPPCDEEKPVCGNCLRHFLDVRNCEYEPVRSKDQSSGSSEEVRINECPSYLKLENLIPRGLDGEKLDPFITYPQSNVSGIDVLMKYHLQQGVYQSFPWQPAYETNTTAIYYIPLVWSDPVLFHATLHFSAKKLSGQQLQAFQVNSGISDETISAVATLAGIEHENGNLKMLRMHINGLKRMIELRGGLDAIRQTNPMVANTVFWIFTVAIYEIPYLNFDPTLPLFTPSEYNLSFSPTTTPTSHSNDCGPKYNNSGVREGLISLGLDHNIASIVVSIQRISQLVPSNSAYPTASTSLTILTRMCTISHLLSLPPLVPSENEGERAGNQTAALSETTRLATLLHVLTPWRGLPPDGVLNINLLLHKLVGSLQTLFSAPNYENNFLILWIFATGAVAAKGLPERSWFVL</sequence>
<comment type="caution">
    <text evidence="2">The sequence shown here is derived from an EMBL/GenBank/DDBJ whole genome shotgun (WGS) entry which is preliminary data.</text>
</comment>
<evidence type="ECO:0000313" key="3">
    <source>
        <dbReference type="Proteomes" id="UP000566819"/>
    </source>
</evidence>
<dbReference type="EMBL" id="JAAMPI010001565">
    <property type="protein sequence ID" value="KAF4624750.1"/>
    <property type="molecule type" value="Genomic_DNA"/>
</dbReference>
<keyword evidence="3" id="KW-1185">Reference proteome</keyword>
<dbReference type="CDD" id="cd00067">
    <property type="entry name" value="GAL4"/>
    <property type="match status" value="1"/>
</dbReference>
<name>A0A8H4VY96_9HELO</name>
<dbReference type="InterPro" id="IPR001138">
    <property type="entry name" value="Zn2Cys6_DnaBD"/>
</dbReference>
<dbReference type="AlphaFoldDB" id="A0A8H4VY96"/>
<reference evidence="2 3" key="1">
    <citation type="submission" date="2020-03" db="EMBL/GenBank/DDBJ databases">
        <title>Draft Genome Sequence of Cudoniella acicularis.</title>
        <authorList>
            <person name="Buettner E."/>
            <person name="Kellner H."/>
        </authorList>
    </citation>
    <scope>NUCLEOTIDE SEQUENCE [LARGE SCALE GENOMIC DNA]</scope>
    <source>
        <strain evidence="2 3">DSM 108380</strain>
    </source>
</reference>
<dbReference type="Pfam" id="PF11951">
    <property type="entry name" value="Fungal_trans_2"/>
    <property type="match status" value="1"/>
</dbReference>
<dbReference type="PANTHER" id="PTHR37540:SF5">
    <property type="entry name" value="TRANSCRIPTION FACTOR DOMAIN-CONTAINING PROTEIN"/>
    <property type="match status" value="1"/>
</dbReference>
<proteinExistence type="predicted"/>
<dbReference type="PANTHER" id="PTHR37540">
    <property type="entry name" value="TRANSCRIPTION FACTOR (ACR-2), PUTATIVE-RELATED-RELATED"/>
    <property type="match status" value="1"/>
</dbReference>
<dbReference type="InterPro" id="IPR021858">
    <property type="entry name" value="Fun_TF"/>
</dbReference>